<evidence type="ECO:0000256" key="13">
    <source>
        <dbReference type="SAM" id="Coils"/>
    </source>
</evidence>
<feature type="coiled-coil region" evidence="13">
    <location>
        <begin position="382"/>
        <end position="409"/>
    </location>
</feature>
<dbReference type="InterPro" id="IPR033479">
    <property type="entry name" value="dCache_1"/>
</dbReference>
<sequence>MVIVWEEAVSDFNPLFKIPIRLQLLLVVAIVAIPAAGIIIYSGVQSRNQAIEHARVETQTVVGLVASEQRLMLASAQQLLMTLAQLPEINEKEATNTTFFLRRILRLHPTIGNIFVADRAGSIWASAAPIEKKINVADRRYFKNAIATGHLSSGEYQIGRISHKPSLNFGYPYWDSRGRLTGVICVSLDMQRYKDLLEQFRPSGRTHMVLIDYHGVVLFGVPQRGPQTGKPFDQRLFKWMQQGPDTATSMASDLAGDSPGEKRYVSYQKLRLQGEPTPYMYVWVGIPVESALSAATSRLVKNMSLLGLVLISALLLALLIGKYSICDRIIVLERASLGVANGELGMRVSDAVRGGELGRLAETFDAMTRELLSREQILGEKQRLLEDLNANLEQRVTEAVAELRKKDQMLIQQGRQAAMGEVLGNIAHQWRQPLNLLGLIIQELGVLYDHKLLSKENIDSSTQKAMTVINAMSKTIDEFGSYFRPDHTKKVFSVSTALSKTLSLILPMMNNQHIEVKISKMEPVEVYGFETEYAQVLLAILTNCKDAFENVAVERRRIIEITVSRLDKKSVVTVADNAGGIPPGIIDKIFDPYFTTKGPDKGTGIGLYMAKTIVEQHMGGQLTVRNIGDGAEFRVEV</sequence>
<evidence type="ECO:0000256" key="9">
    <source>
        <dbReference type="ARBA" id="ARBA00022777"/>
    </source>
</evidence>
<evidence type="ECO:0000256" key="7">
    <source>
        <dbReference type="ARBA" id="ARBA00022692"/>
    </source>
</evidence>
<comment type="catalytic activity">
    <reaction evidence="1">
        <text>ATP + protein L-histidine = ADP + protein N-phospho-L-histidine.</text>
        <dbReference type="EC" id="2.7.13.3"/>
    </reaction>
</comment>
<dbReference type="Gene3D" id="6.10.340.10">
    <property type="match status" value="1"/>
</dbReference>
<dbReference type="PRINTS" id="PR00344">
    <property type="entry name" value="BCTRLSENSOR"/>
</dbReference>
<proteinExistence type="predicted"/>
<keyword evidence="11 14" id="KW-1133">Transmembrane helix</keyword>
<dbReference type="Pfam" id="PF02518">
    <property type="entry name" value="HATPase_c"/>
    <property type="match status" value="1"/>
</dbReference>
<dbReference type="Proteomes" id="UP000568888">
    <property type="component" value="Unassembled WGS sequence"/>
</dbReference>
<dbReference type="EMBL" id="BLXY01000003">
    <property type="protein sequence ID" value="GFO64459.1"/>
    <property type="molecule type" value="Genomic_DNA"/>
</dbReference>
<dbReference type="InterPro" id="IPR004358">
    <property type="entry name" value="Sig_transdc_His_kin-like_C"/>
</dbReference>
<dbReference type="SMART" id="SM00387">
    <property type="entry name" value="HATPase_c"/>
    <property type="match status" value="1"/>
</dbReference>
<accession>A0A6V8MZ62</accession>
<evidence type="ECO:0000256" key="10">
    <source>
        <dbReference type="ARBA" id="ARBA00022840"/>
    </source>
</evidence>
<name>A0A6V8MZ62_9BACT</name>
<dbReference type="Gene3D" id="3.30.450.20">
    <property type="entry name" value="PAS domain"/>
    <property type="match status" value="1"/>
</dbReference>
<evidence type="ECO:0000256" key="4">
    <source>
        <dbReference type="ARBA" id="ARBA00022475"/>
    </source>
</evidence>
<feature type="domain" description="Histidine kinase" evidence="15">
    <location>
        <begin position="425"/>
        <end position="637"/>
    </location>
</feature>
<dbReference type="GO" id="GO:0005886">
    <property type="term" value="C:plasma membrane"/>
    <property type="evidence" value="ECO:0007669"/>
    <property type="project" value="UniProtKB-SubCell"/>
</dbReference>
<dbReference type="InterPro" id="IPR036097">
    <property type="entry name" value="HisK_dim/P_sf"/>
</dbReference>
<dbReference type="EC" id="2.7.13.3" evidence="3"/>
<dbReference type="InterPro" id="IPR003594">
    <property type="entry name" value="HATPase_dom"/>
</dbReference>
<dbReference type="InterPro" id="IPR029151">
    <property type="entry name" value="Sensor-like_sf"/>
</dbReference>
<keyword evidence="7 14" id="KW-0812">Transmembrane</keyword>
<comment type="subcellular location">
    <subcellularLocation>
        <location evidence="2">Cell membrane</location>
        <topology evidence="2">Multi-pass membrane protein</topology>
    </subcellularLocation>
</comment>
<evidence type="ECO:0000256" key="5">
    <source>
        <dbReference type="ARBA" id="ARBA00022553"/>
    </source>
</evidence>
<keyword evidence="5" id="KW-0597">Phosphoprotein</keyword>
<keyword evidence="10" id="KW-0067">ATP-binding</keyword>
<dbReference type="PROSITE" id="PS50885">
    <property type="entry name" value="HAMP"/>
    <property type="match status" value="1"/>
</dbReference>
<evidence type="ECO:0000256" key="12">
    <source>
        <dbReference type="ARBA" id="ARBA00023136"/>
    </source>
</evidence>
<keyword evidence="8" id="KW-0547">Nucleotide-binding</keyword>
<dbReference type="PANTHER" id="PTHR44936:SF10">
    <property type="entry name" value="SENSOR PROTEIN RSTB"/>
    <property type="match status" value="1"/>
</dbReference>
<feature type="transmembrane region" description="Helical" evidence="14">
    <location>
        <begin position="305"/>
        <end position="325"/>
    </location>
</feature>
<evidence type="ECO:0000256" key="3">
    <source>
        <dbReference type="ARBA" id="ARBA00012438"/>
    </source>
</evidence>
<keyword evidence="13" id="KW-0175">Coiled coil</keyword>
<evidence type="ECO:0000256" key="1">
    <source>
        <dbReference type="ARBA" id="ARBA00000085"/>
    </source>
</evidence>
<evidence type="ECO:0000256" key="11">
    <source>
        <dbReference type="ARBA" id="ARBA00022989"/>
    </source>
</evidence>
<dbReference type="CDD" id="cd12914">
    <property type="entry name" value="PDC1_DGC_like"/>
    <property type="match status" value="1"/>
</dbReference>
<evidence type="ECO:0000256" key="2">
    <source>
        <dbReference type="ARBA" id="ARBA00004651"/>
    </source>
</evidence>
<keyword evidence="9" id="KW-0418">Kinase</keyword>
<evidence type="ECO:0000256" key="14">
    <source>
        <dbReference type="SAM" id="Phobius"/>
    </source>
</evidence>
<organism evidence="17 18">
    <name type="scientific">Geomonas paludis</name>
    <dbReference type="NCBI Taxonomy" id="2740185"/>
    <lineage>
        <taxon>Bacteria</taxon>
        <taxon>Pseudomonadati</taxon>
        <taxon>Thermodesulfobacteriota</taxon>
        <taxon>Desulfuromonadia</taxon>
        <taxon>Geobacterales</taxon>
        <taxon>Geobacteraceae</taxon>
        <taxon>Geomonas</taxon>
    </lineage>
</organism>
<protein>
    <recommendedName>
        <fullName evidence="3">histidine kinase</fullName>
        <ecNumber evidence="3">2.7.13.3</ecNumber>
    </recommendedName>
</protein>
<dbReference type="InterPro" id="IPR005467">
    <property type="entry name" value="His_kinase_dom"/>
</dbReference>
<dbReference type="Gene3D" id="1.10.287.130">
    <property type="match status" value="1"/>
</dbReference>
<evidence type="ECO:0000313" key="17">
    <source>
        <dbReference type="EMBL" id="GFO64459.1"/>
    </source>
</evidence>
<dbReference type="GO" id="GO:0005524">
    <property type="term" value="F:ATP binding"/>
    <property type="evidence" value="ECO:0007669"/>
    <property type="project" value="UniProtKB-KW"/>
</dbReference>
<dbReference type="SUPFAM" id="SSF55874">
    <property type="entry name" value="ATPase domain of HSP90 chaperone/DNA topoisomerase II/histidine kinase"/>
    <property type="match status" value="1"/>
</dbReference>
<dbReference type="CDD" id="cd06225">
    <property type="entry name" value="HAMP"/>
    <property type="match status" value="1"/>
</dbReference>
<evidence type="ECO:0000313" key="18">
    <source>
        <dbReference type="Proteomes" id="UP000568888"/>
    </source>
</evidence>
<dbReference type="SUPFAM" id="SSF47384">
    <property type="entry name" value="Homodimeric domain of signal transducing histidine kinase"/>
    <property type="match status" value="1"/>
</dbReference>
<evidence type="ECO:0000259" key="16">
    <source>
        <dbReference type="PROSITE" id="PS50885"/>
    </source>
</evidence>
<evidence type="ECO:0000256" key="8">
    <source>
        <dbReference type="ARBA" id="ARBA00022741"/>
    </source>
</evidence>
<dbReference type="AlphaFoldDB" id="A0A6V8MZ62"/>
<evidence type="ECO:0000259" key="15">
    <source>
        <dbReference type="PROSITE" id="PS50109"/>
    </source>
</evidence>
<feature type="transmembrane region" description="Helical" evidence="14">
    <location>
        <begin position="20"/>
        <end position="41"/>
    </location>
</feature>
<dbReference type="InterPro" id="IPR050980">
    <property type="entry name" value="2C_sensor_his_kinase"/>
</dbReference>
<reference evidence="18" key="1">
    <citation type="submission" date="2020-06" db="EMBL/GenBank/DDBJ databases">
        <title>Draft genomic sequecing of Geomonas sp. Red736.</title>
        <authorList>
            <person name="Itoh H."/>
            <person name="Xu Z.X."/>
            <person name="Ushijima N."/>
            <person name="Masuda Y."/>
            <person name="Shiratori Y."/>
            <person name="Senoo K."/>
        </authorList>
    </citation>
    <scope>NUCLEOTIDE SEQUENCE [LARGE SCALE GENOMIC DNA]</scope>
    <source>
        <strain evidence="18">Red736</strain>
    </source>
</reference>
<keyword evidence="4" id="KW-1003">Cell membrane</keyword>
<dbReference type="InterPro" id="IPR036890">
    <property type="entry name" value="HATPase_C_sf"/>
</dbReference>
<keyword evidence="12 14" id="KW-0472">Membrane</keyword>
<dbReference type="PANTHER" id="PTHR44936">
    <property type="entry name" value="SENSOR PROTEIN CREC"/>
    <property type="match status" value="1"/>
</dbReference>
<dbReference type="Pfam" id="PF02743">
    <property type="entry name" value="dCache_1"/>
    <property type="match status" value="1"/>
</dbReference>
<comment type="caution">
    <text evidence="17">The sequence shown here is derived from an EMBL/GenBank/DDBJ whole genome shotgun (WGS) entry which is preliminary data.</text>
</comment>
<feature type="domain" description="HAMP" evidence="16">
    <location>
        <begin position="323"/>
        <end position="376"/>
    </location>
</feature>
<dbReference type="GO" id="GO:0000155">
    <property type="term" value="F:phosphorelay sensor kinase activity"/>
    <property type="evidence" value="ECO:0007669"/>
    <property type="project" value="InterPro"/>
</dbReference>
<dbReference type="SUPFAM" id="SSF103190">
    <property type="entry name" value="Sensory domain-like"/>
    <property type="match status" value="1"/>
</dbReference>
<evidence type="ECO:0000256" key="6">
    <source>
        <dbReference type="ARBA" id="ARBA00022679"/>
    </source>
</evidence>
<dbReference type="PROSITE" id="PS50109">
    <property type="entry name" value="HIS_KIN"/>
    <property type="match status" value="1"/>
</dbReference>
<dbReference type="Gene3D" id="3.30.565.10">
    <property type="entry name" value="Histidine kinase-like ATPase, C-terminal domain"/>
    <property type="match status" value="1"/>
</dbReference>
<keyword evidence="6" id="KW-0808">Transferase</keyword>
<gene>
    <name evidence="17" type="ORF">GMPD_23780</name>
</gene>
<dbReference type="InterPro" id="IPR003660">
    <property type="entry name" value="HAMP_dom"/>
</dbReference>